<dbReference type="EMBL" id="JAELUQ010000001">
    <property type="protein sequence ID" value="KAG7421062.1"/>
    <property type="molecule type" value="Genomic_DNA"/>
</dbReference>
<dbReference type="InterPro" id="IPR010730">
    <property type="entry name" value="HET"/>
</dbReference>
<evidence type="ECO:0000259" key="1">
    <source>
        <dbReference type="Pfam" id="PF06985"/>
    </source>
</evidence>
<protein>
    <recommendedName>
        <fullName evidence="1">Heterokaryon incompatibility domain-containing protein</fullName>
    </recommendedName>
</protein>
<feature type="domain" description="Heterokaryon incompatibility" evidence="1">
    <location>
        <begin position="185"/>
        <end position="326"/>
    </location>
</feature>
<organism evidence="2 3">
    <name type="scientific">Fusarium oxysporum f. sp. rapae</name>
    <dbReference type="NCBI Taxonomy" id="485398"/>
    <lineage>
        <taxon>Eukaryota</taxon>
        <taxon>Fungi</taxon>
        <taxon>Dikarya</taxon>
        <taxon>Ascomycota</taxon>
        <taxon>Pezizomycotina</taxon>
        <taxon>Sordariomycetes</taxon>
        <taxon>Hypocreomycetidae</taxon>
        <taxon>Hypocreales</taxon>
        <taxon>Nectriaceae</taxon>
        <taxon>Fusarium</taxon>
        <taxon>Fusarium oxysporum species complex</taxon>
    </lineage>
</organism>
<sequence length="628" mass="70911">MLSRNIGGDASICSLCDHWVNDLFTREWGDRDPIARISSGTFTEIEARSEFRVCCFLCQTISQSSFELGNTRPLALELGRTPYVRSCKYQAAGAVLYKDAAEFQHITHIEKAKCPQLAVLDKNVIKPDFAKPEVDWEHLRQWYTEIRSTADKSNSTNDESPEGFCLNNVAEACLVETGGVHVPNYAALSYVWGKSDEETRTKIDNFESLKLPGRFRDKDVPLLLRDAFEVCSQLGIDHLWTDRICLFQNDKKRKSTQLEALGRIYSKASFTIVSSEPRFINQGLPGVSQARTPPLNISVGDRVLISSVHESSKESTWETHRWTYQEGLLSENVLVFGQDMVYMHNRDSDKVAPEGFEEAAYDKPAYIAASLVPKDEQYSDQVDEYSTRLFTSGSDKVNAFLGVLNSFGEHQYGLPNRIIDQAMLWHYTYEPSRSSPKFPGQKFLSWSRVSTVGRIEYRHLPSKDRPLFSLATWAILQLGQVSNRPFVKVLDGLQPGEQSETQQHLNTIRTHISPLETHSGYDPVALVMAANLCERGRLIQEVLSCEKSRDSSNSGTTAGENQSAESILRKIFIICLKKRFSIFAPQGSGNKSLSQVITRMKPFKRKPWFQGLEGSINKSLNRYASIHS</sequence>
<comment type="caution">
    <text evidence="2">The sequence shown here is derived from an EMBL/GenBank/DDBJ whole genome shotgun (WGS) entry which is preliminary data.</text>
</comment>
<name>A0A8J5PJA9_FUSOX</name>
<dbReference type="AlphaFoldDB" id="A0A8J5PJA9"/>
<dbReference type="PANTHER" id="PTHR33112">
    <property type="entry name" value="DOMAIN PROTEIN, PUTATIVE-RELATED"/>
    <property type="match status" value="1"/>
</dbReference>
<evidence type="ECO:0000313" key="3">
    <source>
        <dbReference type="Proteomes" id="UP000694050"/>
    </source>
</evidence>
<dbReference type="Proteomes" id="UP000694050">
    <property type="component" value="Unassembled WGS sequence"/>
</dbReference>
<evidence type="ECO:0000313" key="2">
    <source>
        <dbReference type="EMBL" id="KAG7421062.1"/>
    </source>
</evidence>
<reference evidence="2" key="1">
    <citation type="submission" date="2021-04" db="EMBL/GenBank/DDBJ databases">
        <title>First draft genome resource for Brassicaceae pathogens Fusarium oxysporum f. sp. raphani and Fusarium oxysporum f. sp. rapae.</title>
        <authorList>
            <person name="Asai S."/>
        </authorList>
    </citation>
    <scope>NUCLEOTIDE SEQUENCE</scope>
    <source>
        <strain evidence="2">Tf1208</strain>
    </source>
</reference>
<proteinExistence type="predicted"/>
<gene>
    <name evidence="2" type="ORF">Forpe1208_v001885</name>
</gene>
<dbReference type="Pfam" id="PF06985">
    <property type="entry name" value="HET"/>
    <property type="match status" value="1"/>
</dbReference>
<accession>A0A8J5PJA9</accession>
<dbReference type="PANTHER" id="PTHR33112:SF1">
    <property type="entry name" value="HETEROKARYON INCOMPATIBILITY DOMAIN-CONTAINING PROTEIN"/>
    <property type="match status" value="1"/>
</dbReference>